<keyword evidence="6" id="KW-0804">Transcription</keyword>
<keyword evidence="5" id="KW-0805">Transcription regulation</keyword>
<evidence type="ECO:0000259" key="10">
    <source>
        <dbReference type="Pfam" id="PF04316"/>
    </source>
</evidence>
<dbReference type="Proteomes" id="UP000580043">
    <property type="component" value="Unassembled WGS sequence"/>
</dbReference>
<keyword evidence="11" id="KW-0282">Flagellum</keyword>
<gene>
    <name evidence="11" type="primary">flgM</name>
    <name evidence="11" type="ORF">HHL15_21175</name>
</gene>
<keyword evidence="12" id="KW-1185">Reference proteome</keyword>
<dbReference type="GO" id="GO:0045892">
    <property type="term" value="P:negative regulation of DNA-templated transcription"/>
    <property type="evidence" value="ECO:0007669"/>
    <property type="project" value="InterPro"/>
</dbReference>
<comment type="caution">
    <text evidence="11">The sequence shown here is derived from an EMBL/GenBank/DDBJ whole genome shotgun (WGS) entry which is preliminary data.</text>
</comment>
<dbReference type="InterPro" id="IPR031316">
    <property type="entry name" value="FlgM_C"/>
</dbReference>
<evidence type="ECO:0000256" key="3">
    <source>
        <dbReference type="ARBA" id="ARBA00022491"/>
    </source>
</evidence>
<evidence type="ECO:0000256" key="5">
    <source>
        <dbReference type="ARBA" id="ARBA00023015"/>
    </source>
</evidence>
<feature type="domain" description="Anti-sigma-28 factor FlgM C-terminal" evidence="10">
    <location>
        <begin position="38"/>
        <end position="91"/>
    </location>
</feature>
<dbReference type="Pfam" id="PF04316">
    <property type="entry name" value="FlgM"/>
    <property type="match status" value="1"/>
</dbReference>
<reference evidence="11 12" key="1">
    <citation type="submission" date="2020-04" db="EMBL/GenBank/DDBJ databases">
        <title>Zoogloea sp. G-4-1-14 isolated from soil.</title>
        <authorList>
            <person name="Dahal R.H."/>
        </authorList>
    </citation>
    <scope>NUCLEOTIDE SEQUENCE [LARGE SCALE GENOMIC DNA]</scope>
    <source>
        <strain evidence="11 12">G-4-1-14</strain>
    </source>
</reference>
<dbReference type="RefSeq" id="WP_169147808.1">
    <property type="nucleotide sequence ID" value="NZ_JABBGA010000024.1"/>
</dbReference>
<evidence type="ECO:0000256" key="8">
    <source>
        <dbReference type="ARBA" id="ARBA00030117"/>
    </source>
</evidence>
<proteinExistence type="inferred from homology"/>
<dbReference type="SUPFAM" id="SSF101498">
    <property type="entry name" value="Anti-sigma factor FlgM"/>
    <property type="match status" value="1"/>
</dbReference>
<protein>
    <recommendedName>
        <fullName evidence="2">Negative regulator of flagellin synthesis</fullName>
    </recommendedName>
    <alternativeName>
        <fullName evidence="8">Anti-sigma-28 factor</fullName>
    </alternativeName>
</protein>
<evidence type="ECO:0000256" key="6">
    <source>
        <dbReference type="ARBA" id="ARBA00023163"/>
    </source>
</evidence>
<evidence type="ECO:0000256" key="4">
    <source>
        <dbReference type="ARBA" id="ARBA00022795"/>
    </source>
</evidence>
<dbReference type="EMBL" id="JABBGA010000024">
    <property type="protein sequence ID" value="NML28279.1"/>
    <property type="molecule type" value="Genomic_DNA"/>
</dbReference>
<dbReference type="GO" id="GO:0044781">
    <property type="term" value="P:bacterial-type flagellum organization"/>
    <property type="evidence" value="ECO:0007669"/>
    <property type="project" value="UniProtKB-KW"/>
</dbReference>
<keyword evidence="11" id="KW-0966">Cell projection</keyword>
<keyword evidence="4" id="KW-1005">Bacterial flagellum biogenesis</keyword>
<organism evidence="11 12">
    <name type="scientific">Zoogloea dura</name>
    <dbReference type="NCBI Taxonomy" id="2728840"/>
    <lineage>
        <taxon>Bacteria</taxon>
        <taxon>Pseudomonadati</taxon>
        <taxon>Pseudomonadota</taxon>
        <taxon>Betaproteobacteria</taxon>
        <taxon>Rhodocyclales</taxon>
        <taxon>Zoogloeaceae</taxon>
        <taxon>Zoogloea</taxon>
    </lineage>
</organism>
<evidence type="ECO:0000313" key="11">
    <source>
        <dbReference type="EMBL" id="NML28279.1"/>
    </source>
</evidence>
<feature type="compositionally biased region" description="Basic and acidic residues" evidence="9">
    <location>
        <begin position="18"/>
        <end position="28"/>
    </location>
</feature>
<dbReference type="InterPro" id="IPR035890">
    <property type="entry name" value="Anti-sigma-28_factor_FlgM_sf"/>
</dbReference>
<accession>A0A848G9V8</accession>
<sequence length="107" mass="11217">MKIDNSVKSTGGLPPNDGRTRSAKESPKSEAAGGGSEKVEISSLSARLQQMEETVANTPVVDSAKVDEIKQAITEGRFKVDTGRVADGLIESVRQMLSAQTGQTGQA</sequence>
<keyword evidence="11" id="KW-0969">Cilium</keyword>
<evidence type="ECO:0000256" key="7">
    <source>
        <dbReference type="ARBA" id="ARBA00024739"/>
    </source>
</evidence>
<dbReference type="AlphaFoldDB" id="A0A848G9V8"/>
<evidence type="ECO:0000313" key="12">
    <source>
        <dbReference type="Proteomes" id="UP000580043"/>
    </source>
</evidence>
<dbReference type="NCBIfam" id="TIGR03824">
    <property type="entry name" value="FlgM_jcvi"/>
    <property type="match status" value="1"/>
</dbReference>
<feature type="region of interest" description="Disordered" evidence="9">
    <location>
        <begin position="1"/>
        <end position="44"/>
    </location>
</feature>
<dbReference type="InterPro" id="IPR007412">
    <property type="entry name" value="FlgM"/>
</dbReference>
<evidence type="ECO:0000256" key="2">
    <source>
        <dbReference type="ARBA" id="ARBA00017823"/>
    </source>
</evidence>
<evidence type="ECO:0000256" key="9">
    <source>
        <dbReference type="SAM" id="MobiDB-lite"/>
    </source>
</evidence>
<comment type="similarity">
    <text evidence="1">Belongs to the FlgM family.</text>
</comment>
<comment type="function">
    <text evidence="7">Responsible for the coupling of flagellin expression to flagellar assembly by preventing expression of the flagellin genes when a component of the middle class of proteins is defective. It negatively regulates flagellar genes by inhibiting the activity of FliA by directly binding to FliA.</text>
</comment>
<evidence type="ECO:0000256" key="1">
    <source>
        <dbReference type="ARBA" id="ARBA00005322"/>
    </source>
</evidence>
<keyword evidence="3" id="KW-0678">Repressor</keyword>
<name>A0A848G9V8_9RHOO</name>